<accession>A0ABN7VZ80</accession>
<comment type="caution">
    <text evidence="2">The sequence shown here is derived from an EMBL/GenBank/DDBJ whole genome shotgun (WGS) entry which is preliminary data.</text>
</comment>
<evidence type="ECO:0000256" key="1">
    <source>
        <dbReference type="SAM" id="Coils"/>
    </source>
</evidence>
<dbReference type="EMBL" id="CAJVQB010025816">
    <property type="protein sequence ID" value="CAG8807241.1"/>
    <property type="molecule type" value="Genomic_DNA"/>
</dbReference>
<dbReference type="Proteomes" id="UP000789901">
    <property type="component" value="Unassembled WGS sequence"/>
</dbReference>
<feature type="coiled-coil region" evidence="1">
    <location>
        <begin position="10"/>
        <end position="61"/>
    </location>
</feature>
<reference evidence="2 3" key="1">
    <citation type="submission" date="2021-06" db="EMBL/GenBank/DDBJ databases">
        <authorList>
            <person name="Kallberg Y."/>
            <person name="Tangrot J."/>
            <person name="Rosling A."/>
        </authorList>
    </citation>
    <scope>NUCLEOTIDE SEQUENCE [LARGE SCALE GENOMIC DNA]</scope>
    <source>
        <strain evidence="2 3">120-4 pot B 10/14</strain>
    </source>
</reference>
<organism evidence="2 3">
    <name type="scientific">Gigaspora margarita</name>
    <dbReference type="NCBI Taxonomy" id="4874"/>
    <lineage>
        <taxon>Eukaryota</taxon>
        <taxon>Fungi</taxon>
        <taxon>Fungi incertae sedis</taxon>
        <taxon>Mucoromycota</taxon>
        <taxon>Glomeromycotina</taxon>
        <taxon>Glomeromycetes</taxon>
        <taxon>Diversisporales</taxon>
        <taxon>Gigasporaceae</taxon>
        <taxon>Gigaspora</taxon>
    </lineage>
</organism>
<evidence type="ECO:0000313" key="2">
    <source>
        <dbReference type="EMBL" id="CAG8807241.1"/>
    </source>
</evidence>
<keyword evidence="1" id="KW-0175">Coiled coil</keyword>
<gene>
    <name evidence="2" type="ORF">GMARGA_LOCUS24462</name>
</gene>
<sequence length="169" mass="19702">MRSELDLSKENAKETTLAGLKAKIAELKAEKAKLEIRYGEYAKLKAETAKLKNENTKFLKRIIEKYAKYEADIAKLKIGLQYPVLEHIKPPCDCLWQENRKFQAKCIQIAEEILNEKPIIEISSLSPSKYRIALEVQGSQHRFHNTGWYKDVKKLEPLSEKRKKMHMSR</sequence>
<proteinExistence type="predicted"/>
<keyword evidence="3" id="KW-1185">Reference proteome</keyword>
<protein>
    <submittedName>
        <fullName evidence="2">18740_t:CDS:1</fullName>
    </submittedName>
</protein>
<evidence type="ECO:0000313" key="3">
    <source>
        <dbReference type="Proteomes" id="UP000789901"/>
    </source>
</evidence>
<name>A0ABN7VZ80_GIGMA</name>